<sequence length="911" mass="98135">MSTMYDPLGWQSDHMPQTAPFSDHSSSETGGNALPSQSDSSVLHASSLNLDEGTGAAAVSLSFNFDREEDSQALDLHAHATAGAFPYFSQNDVSARVDHRHDSCRNLHADCHADCEDEVKRTETKDTDGNTEPLTWQSVLLAAGASSSPSRPPAGGGGGDAGASVGEDRRGLVGLKHVGKLPQPLKTRAMPVSFSPIIAPSPLFSGSSLVSGSVPNSNANNPNVSVSPFSPKAAFGGFCPSDQSNRAAGQETGVGGNFSGSAYDFPNSVAASASPHRGGSSPGCAPNDLRLSLACEICGVPTPVTETVAVRACAQGPRCARKLVNELETLRKEHGRLQNRYATALEQALRLQETLQRQERDIERERQRAAQAEKTLEKERENFLLAAQQQQQQQQKERKRLRGTSRTSSASSDPVSGGSAADGEKENSVPPGPARDSRERGESKENKDRERERERERGEAPRDGNGRPRHPIASFRFPTKPSAPTPTTETKVESNTNPPSGPAKVSPPSSDTSQANIQDTAERTVSPAPTEASASAPSTSPASQADQTTAPPSQQENVETPLCEETTAETEETETSPASHDKGSSKEKSADSTEKDGKDKALLTPDPNENPYEATGAGYFCQGWMTPKDLLPDARRFRSCTTPCAMGVGNHLRCKWRHNCFYAHYFFELQHYEAFRTRMCEAFVSTGSCVYGDTCVFAHSQNGQRDRDRDRGERGEKDQPEKERGQFGLHAAVEREREKMREEYRERDTRGNSNTNTTKGPSRPSATRLQPVPFTSPSATSNSNRGDRYQEKERESQRDKERDREVIGNVRGGGAVRPRGAARFGSSTDPASSLSGDSSFVSRTHLQPRRQEGSSSQEKSGGGKQTTGGAGQADTEAAHEKTSSSATGQEKGTSRRSPPVDVTDASQFPSL</sequence>
<evidence type="ECO:0000256" key="4">
    <source>
        <dbReference type="PROSITE-ProRule" id="PRU00723"/>
    </source>
</evidence>
<feature type="domain" description="C3H1-type" evidence="6">
    <location>
        <begin position="674"/>
        <end position="702"/>
    </location>
</feature>
<evidence type="ECO:0000256" key="3">
    <source>
        <dbReference type="ARBA" id="ARBA00022833"/>
    </source>
</evidence>
<dbReference type="InterPro" id="IPR036855">
    <property type="entry name" value="Znf_CCCH_sf"/>
</dbReference>
<feature type="compositionally biased region" description="Gly residues" evidence="5">
    <location>
        <begin position="860"/>
        <end position="871"/>
    </location>
</feature>
<feature type="region of interest" description="Disordered" evidence="5">
    <location>
        <begin position="143"/>
        <end position="167"/>
    </location>
</feature>
<feature type="compositionally biased region" description="Polar residues" evidence="5">
    <location>
        <begin position="485"/>
        <end position="498"/>
    </location>
</feature>
<accession>A0A0G4F7T1</accession>
<feature type="compositionally biased region" description="Basic and acidic residues" evidence="5">
    <location>
        <begin position="579"/>
        <end position="601"/>
    </location>
</feature>
<feature type="compositionally biased region" description="Basic and acidic residues" evidence="5">
    <location>
        <begin position="732"/>
        <end position="750"/>
    </location>
</feature>
<name>A0A0G4F7T1_9ALVE</name>
<feature type="compositionally biased region" description="Low complexity" evidence="5">
    <location>
        <begin position="526"/>
        <end position="545"/>
    </location>
</feature>
<feature type="zinc finger region" description="C3H1-type" evidence="4">
    <location>
        <begin position="674"/>
        <end position="702"/>
    </location>
</feature>
<feature type="region of interest" description="Disordered" evidence="5">
    <location>
        <begin position="701"/>
        <end position="911"/>
    </location>
</feature>
<evidence type="ECO:0000256" key="2">
    <source>
        <dbReference type="ARBA" id="ARBA00022771"/>
    </source>
</evidence>
<feature type="compositionally biased region" description="Polar residues" evidence="5">
    <location>
        <begin position="751"/>
        <end position="784"/>
    </location>
</feature>
<dbReference type="Gene3D" id="4.10.1000.10">
    <property type="entry name" value="Zinc finger, CCCH-type"/>
    <property type="match status" value="1"/>
</dbReference>
<feature type="compositionally biased region" description="Polar residues" evidence="5">
    <location>
        <begin position="507"/>
        <end position="519"/>
    </location>
</feature>
<feature type="compositionally biased region" description="Polar residues" evidence="5">
    <location>
        <begin position="825"/>
        <end position="845"/>
    </location>
</feature>
<evidence type="ECO:0000259" key="6">
    <source>
        <dbReference type="PROSITE" id="PS50103"/>
    </source>
</evidence>
<dbReference type="PROSITE" id="PS50103">
    <property type="entry name" value="ZF_C3H1"/>
    <property type="match status" value="1"/>
</dbReference>
<organism evidence="7">
    <name type="scientific">Chromera velia CCMP2878</name>
    <dbReference type="NCBI Taxonomy" id="1169474"/>
    <lineage>
        <taxon>Eukaryota</taxon>
        <taxon>Sar</taxon>
        <taxon>Alveolata</taxon>
        <taxon>Colpodellida</taxon>
        <taxon>Chromeraceae</taxon>
        <taxon>Chromera</taxon>
    </lineage>
</organism>
<evidence type="ECO:0000313" key="7">
    <source>
        <dbReference type="EMBL" id="CEM08748.1"/>
    </source>
</evidence>
<feature type="compositionally biased region" description="Basic and acidic residues" evidence="5">
    <location>
        <begin position="704"/>
        <end position="725"/>
    </location>
</feature>
<dbReference type="VEuPathDB" id="CryptoDB:Cvel_2950"/>
<dbReference type="AlphaFoldDB" id="A0A0G4F7T1"/>
<feature type="compositionally biased region" description="Basic and acidic residues" evidence="5">
    <location>
        <begin position="435"/>
        <end position="466"/>
    </location>
</feature>
<keyword evidence="3 4" id="KW-0862">Zinc</keyword>
<keyword evidence="1 4" id="KW-0479">Metal-binding</keyword>
<feature type="compositionally biased region" description="Basic and acidic residues" evidence="5">
    <location>
        <begin position="785"/>
        <end position="806"/>
    </location>
</feature>
<dbReference type="SUPFAM" id="SSF90229">
    <property type="entry name" value="CCCH zinc finger"/>
    <property type="match status" value="1"/>
</dbReference>
<proteinExistence type="predicted"/>
<feature type="compositionally biased region" description="Polar residues" evidence="5">
    <location>
        <begin position="19"/>
        <end position="47"/>
    </location>
</feature>
<dbReference type="Pfam" id="PF00642">
    <property type="entry name" value="zf-CCCH"/>
    <property type="match status" value="1"/>
</dbReference>
<dbReference type="EMBL" id="CDMZ01000187">
    <property type="protein sequence ID" value="CEM08748.1"/>
    <property type="molecule type" value="Genomic_DNA"/>
</dbReference>
<gene>
    <name evidence="7" type="ORF">Cvel_2950</name>
</gene>
<feature type="region of interest" description="Disordered" evidence="5">
    <location>
        <begin position="386"/>
        <end position="610"/>
    </location>
</feature>
<keyword evidence="2 4" id="KW-0863">Zinc-finger</keyword>
<evidence type="ECO:0000256" key="5">
    <source>
        <dbReference type="SAM" id="MobiDB-lite"/>
    </source>
</evidence>
<dbReference type="InterPro" id="IPR000571">
    <property type="entry name" value="Znf_CCCH"/>
</dbReference>
<dbReference type="SMART" id="SM00356">
    <property type="entry name" value="ZnF_C3H1"/>
    <property type="match status" value="1"/>
</dbReference>
<dbReference type="GO" id="GO:0008270">
    <property type="term" value="F:zinc ion binding"/>
    <property type="evidence" value="ECO:0007669"/>
    <property type="project" value="UniProtKB-KW"/>
</dbReference>
<feature type="compositionally biased region" description="Low complexity" evidence="5">
    <location>
        <begin position="408"/>
        <end position="421"/>
    </location>
</feature>
<feature type="region of interest" description="Disordered" evidence="5">
    <location>
        <begin position="1"/>
        <end position="47"/>
    </location>
</feature>
<reference evidence="7" key="1">
    <citation type="submission" date="2014-11" db="EMBL/GenBank/DDBJ databases">
        <authorList>
            <person name="Otto D Thomas"/>
            <person name="Naeem Raeece"/>
        </authorList>
    </citation>
    <scope>NUCLEOTIDE SEQUENCE</scope>
</reference>
<protein>
    <recommendedName>
        <fullName evidence="6">C3H1-type domain-containing protein</fullName>
    </recommendedName>
</protein>
<feature type="compositionally biased region" description="Polar residues" evidence="5">
    <location>
        <begin position="546"/>
        <end position="558"/>
    </location>
</feature>
<evidence type="ECO:0000256" key="1">
    <source>
        <dbReference type="ARBA" id="ARBA00022723"/>
    </source>
</evidence>